<dbReference type="GO" id="GO:0045259">
    <property type="term" value="C:proton-transporting ATP synthase complex"/>
    <property type="evidence" value="ECO:0007669"/>
    <property type="project" value="UniProtKB-KW"/>
</dbReference>
<dbReference type="Pfam" id="PF00213">
    <property type="entry name" value="OSCP"/>
    <property type="match status" value="1"/>
</dbReference>
<keyword evidence="6 7" id="KW-0066">ATP synthesis</keyword>
<comment type="function">
    <text evidence="7">This protein is part of the stalk that links CF(0) to CF(1). It either transmits conformational changes from CF(0) to CF(1) or is implicated in proton conduction.</text>
</comment>
<dbReference type="InterPro" id="IPR000711">
    <property type="entry name" value="ATPase_OSCP/dsu"/>
</dbReference>
<dbReference type="GO" id="GO:0005886">
    <property type="term" value="C:plasma membrane"/>
    <property type="evidence" value="ECO:0007669"/>
    <property type="project" value="UniProtKB-SubCell"/>
</dbReference>
<proteinExistence type="inferred from homology"/>
<dbReference type="PANTHER" id="PTHR11910">
    <property type="entry name" value="ATP SYNTHASE DELTA CHAIN"/>
    <property type="match status" value="1"/>
</dbReference>
<keyword evidence="7" id="KW-1003">Cell membrane</keyword>
<reference evidence="8" key="1">
    <citation type="submission" date="2017-05" db="EMBL/GenBank/DDBJ databases">
        <title>The Genome Sequence of Enterococcus sp. 9E7_DIV0242.</title>
        <authorList>
            <consortium name="The Broad Institute Genomics Platform"/>
            <consortium name="The Broad Institute Genomic Center for Infectious Diseases"/>
            <person name="Earl A."/>
            <person name="Manson A."/>
            <person name="Schwartman J."/>
            <person name="Gilmore M."/>
            <person name="Abouelleil A."/>
            <person name="Cao P."/>
            <person name="Chapman S."/>
            <person name="Cusick C."/>
            <person name="Shea T."/>
            <person name="Young S."/>
            <person name="Neafsey D."/>
            <person name="Nusbaum C."/>
            <person name="Birren B."/>
        </authorList>
    </citation>
    <scope>NUCLEOTIDE SEQUENCE [LARGE SCALE GENOMIC DNA]</scope>
    <source>
        <strain evidence="8">9E7_DIV0242</strain>
    </source>
</reference>
<protein>
    <recommendedName>
        <fullName evidence="7">ATP synthase subunit delta</fullName>
    </recommendedName>
    <alternativeName>
        <fullName evidence="7">ATP synthase F(1) sector subunit delta</fullName>
    </alternativeName>
    <alternativeName>
        <fullName evidence="7">F-type ATPase subunit delta</fullName>
        <shortName evidence="7">F-ATPase subunit delta</shortName>
    </alternativeName>
</protein>
<keyword evidence="4 7" id="KW-0406">Ion transport</keyword>
<dbReference type="HAMAP" id="MF_01416">
    <property type="entry name" value="ATP_synth_delta_bact"/>
    <property type="match status" value="1"/>
</dbReference>
<organism evidence="8">
    <name type="scientific">Candidatus Enterococcus clewellii</name>
    <dbReference type="NCBI Taxonomy" id="1834193"/>
    <lineage>
        <taxon>Bacteria</taxon>
        <taxon>Bacillati</taxon>
        <taxon>Bacillota</taxon>
        <taxon>Bacilli</taxon>
        <taxon>Lactobacillales</taxon>
        <taxon>Enterococcaceae</taxon>
        <taxon>Enterococcus</taxon>
    </lineage>
</organism>
<keyword evidence="5 7" id="KW-0472">Membrane</keyword>
<evidence type="ECO:0000313" key="10">
    <source>
        <dbReference type="Proteomes" id="UP000195141"/>
    </source>
</evidence>
<dbReference type="Gene3D" id="1.10.520.20">
    <property type="entry name" value="N-terminal domain of the delta subunit of the F1F0-ATP synthase"/>
    <property type="match status" value="1"/>
</dbReference>
<dbReference type="SUPFAM" id="SSF47928">
    <property type="entry name" value="N-terminal domain of the delta subunit of the F1F0-ATP synthase"/>
    <property type="match status" value="1"/>
</dbReference>
<comment type="function">
    <text evidence="7">F(1)F(0) ATP synthase produces ATP from ADP in the presence of a proton or sodium gradient. F-type ATPases consist of two structural domains, F(1) containing the extramembraneous catalytic core and F(0) containing the membrane proton channel, linked together by a central stalk and a peripheral stalk. During catalysis, ATP synthesis in the catalytic domain of F(1) is coupled via a rotary mechanism of the central stalk subunits to proton translocation.</text>
</comment>
<keyword evidence="7" id="KW-0139">CF(1)</keyword>
<comment type="similarity">
    <text evidence="7">Belongs to the ATPase delta chain family.</text>
</comment>
<dbReference type="NCBIfam" id="TIGR01145">
    <property type="entry name" value="ATP_synt_delta"/>
    <property type="match status" value="1"/>
</dbReference>
<reference evidence="9" key="2">
    <citation type="submission" date="2017-05" db="EMBL/GenBank/DDBJ databases">
        <authorList>
            <consortium name="The Broad Institute Genomics Platform"/>
            <consortium name="The Broad Institute Genomic Center for Infectious Diseases"/>
            <person name="Earl A."/>
            <person name="Manson A."/>
            <person name="Schwartman J."/>
            <person name="Gilmore M."/>
            <person name="Abouelleil A."/>
            <person name="Cao P."/>
            <person name="Chapman S."/>
            <person name="Cusick C."/>
            <person name="Shea T."/>
            <person name="Young S."/>
            <person name="Neafsey D."/>
            <person name="Nusbaum C."/>
            <person name="Birren B."/>
        </authorList>
    </citation>
    <scope>NUCLEOTIDE SEQUENCE</scope>
    <source>
        <strain evidence="9">9E7_DIV0242</strain>
    </source>
</reference>
<dbReference type="InterPro" id="IPR026015">
    <property type="entry name" value="ATP_synth_OSCP/delta_N_sf"/>
</dbReference>
<evidence type="ECO:0000256" key="3">
    <source>
        <dbReference type="ARBA" id="ARBA00022781"/>
    </source>
</evidence>
<evidence type="ECO:0000313" key="8">
    <source>
        <dbReference type="EMBL" id="OTP12725.1"/>
    </source>
</evidence>
<dbReference type="GO" id="GO:0046933">
    <property type="term" value="F:proton-transporting ATP synthase activity, rotational mechanism"/>
    <property type="evidence" value="ECO:0007669"/>
    <property type="project" value="UniProtKB-UniRule"/>
</dbReference>
<evidence type="ECO:0000256" key="5">
    <source>
        <dbReference type="ARBA" id="ARBA00023136"/>
    </source>
</evidence>
<sequence length="180" mass="20639">MKLDKYMVGRRYGKALFELALEKQETDEVYQQLLKLREVYHLVPGIGDILSDARLEPNEKDEIMEQLLKGFTGTIENFLHVVHSYSRMNDMLLMIDEYERRYEDHKGVVFGTVVTAVPLNKEQHQQIESKAAKLLGYEKASLLNLIEPKILGGAIIGVNHKVIDGSIRKQLKSIEEQLLS</sequence>
<gene>
    <name evidence="7" type="primary">atpH</name>
    <name evidence="9" type="ORF">A5888_001344</name>
    <name evidence="8" type="ORF">A5888_003304</name>
</gene>
<comment type="subcellular location">
    <subcellularLocation>
        <location evidence="7">Cell membrane</location>
        <topology evidence="7">Peripheral membrane protein</topology>
    </subcellularLocation>
    <subcellularLocation>
        <location evidence="1">Membrane</location>
    </subcellularLocation>
</comment>
<dbReference type="PRINTS" id="PR00125">
    <property type="entry name" value="ATPASEDELTA"/>
</dbReference>
<dbReference type="RefSeq" id="WP_086350308.1">
    <property type="nucleotide sequence ID" value="NZ_CP147247.1"/>
</dbReference>
<dbReference type="Proteomes" id="UP000195141">
    <property type="component" value="Chromosome"/>
</dbReference>
<evidence type="ECO:0000256" key="6">
    <source>
        <dbReference type="ARBA" id="ARBA00023310"/>
    </source>
</evidence>
<dbReference type="EMBL" id="CP147247">
    <property type="protein sequence ID" value="WYJ89621.1"/>
    <property type="molecule type" value="Genomic_DNA"/>
</dbReference>
<evidence type="ECO:0000256" key="1">
    <source>
        <dbReference type="ARBA" id="ARBA00004370"/>
    </source>
</evidence>
<evidence type="ECO:0000313" key="9">
    <source>
        <dbReference type="EMBL" id="WYJ89621.1"/>
    </source>
</evidence>
<accession>A0A242K3D9</accession>
<keyword evidence="10" id="KW-1185">Reference proteome</keyword>
<dbReference type="OrthoDB" id="9786633at2"/>
<keyword evidence="3 7" id="KW-0375">Hydrogen ion transport</keyword>
<name>A0A242K3D9_9ENTE</name>
<dbReference type="EMBL" id="NGMM01000006">
    <property type="protein sequence ID" value="OTP12725.1"/>
    <property type="molecule type" value="Genomic_DNA"/>
</dbReference>
<evidence type="ECO:0000256" key="4">
    <source>
        <dbReference type="ARBA" id="ARBA00023065"/>
    </source>
</evidence>
<evidence type="ECO:0000256" key="2">
    <source>
        <dbReference type="ARBA" id="ARBA00022448"/>
    </source>
</evidence>
<reference evidence="9" key="3">
    <citation type="submission" date="2024-03" db="EMBL/GenBank/DDBJ databases">
        <title>The Genome Sequence of Enterococcus sp. DIV0242b.</title>
        <authorList>
            <consortium name="The Broad Institute Genomics Platform"/>
            <consortium name="The Broad Institute Microbial Omics Core"/>
            <consortium name="The Broad Institute Genomic Center for Infectious Diseases"/>
            <person name="Earl A."/>
            <person name="Manson A."/>
            <person name="Gilmore M."/>
            <person name="Schwartman J."/>
            <person name="Shea T."/>
            <person name="Abouelleil A."/>
            <person name="Cao P."/>
            <person name="Chapman S."/>
            <person name="Cusick C."/>
            <person name="Young S."/>
            <person name="Neafsey D."/>
            <person name="Nusbaum C."/>
            <person name="Birren B."/>
        </authorList>
    </citation>
    <scope>NUCLEOTIDE SEQUENCE</scope>
    <source>
        <strain evidence="9">9E7_DIV0242</strain>
    </source>
</reference>
<dbReference type="AlphaFoldDB" id="A0A242K3D9"/>
<evidence type="ECO:0000256" key="7">
    <source>
        <dbReference type="HAMAP-Rule" id="MF_01416"/>
    </source>
</evidence>
<keyword evidence="2 7" id="KW-0813">Transport</keyword>